<accession>A0A542Y2U8</accession>
<evidence type="ECO:0000313" key="10">
    <source>
        <dbReference type="Proteomes" id="UP000319094"/>
    </source>
</evidence>
<reference evidence="9 10" key="1">
    <citation type="submission" date="2019-06" db="EMBL/GenBank/DDBJ databases">
        <title>Sequencing the genomes of 1000 actinobacteria strains.</title>
        <authorList>
            <person name="Klenk H.-P."/>
        </authorList>
    </citation>
    <scope>NUCLEOTIDE SEQUENCE [LARGE SCALE GENOMIC DNA]</scope>
    <source>
        <strain evidence="9 10">DSM 8803</strain>
    </source>
</reference>
<dbReference type="HAMAP" id="MF_00902">
    <property type="entry name" value="TatC"/>
    <property type="match status" value="1"/>
</dbReference>
<dbReference type="EMBL" id="VFON01000001">
    <property type="protein sequence ID" value="TQL42399.1"/>
    <property type="molecule type" value="Genomic_DNA"/>
</dbReference>
<feature type="compositionally biased region" description="Acidic residues" evidence="8">
    <location>
        <begin position="253"/>
        <end position="263"/>
    </location>
</feature>
<gene>
    <name evidence="7" type="primary">tatC</name>
    <name evidence="9" type="ORF">FB468_0391</name>
</gene>
<comment type="subcellular location">
    <subcellularLocation>
        <location evidence="7">Cell membrane</location>
        <topology evidence="7">Multi-pass membrane protein</topology>
    </subcellularLocation>
    <subcellularLocation>
        <location evidence="1">Membrane</location>
        <topology evidence="1">Multi-pass membrane protein</topology>
    </subcellularLocation>
</comment>
<feature type="transmembrane region" description="Helical" evidence="7">
    <location>
        <begin position="14"/>
        <end position="36"/>
    </location>
</feature>
<comment type="similarity">
    <text evidence="7">Belongs to the TatC family.</text>
</comment>
<evidence type="ECO:0000256" key="3">
    <source>
        <dbReference type="ARBA" id="ARBA00022927"/>
    </source>
</evidence>
<comment type="function">
    <text evidence="7">Part of the twin-arginine translocation (Tat) system that transports large folded proteins containing a characteristic twin-arginine motif in their signal peptide across membranes. Together with TatB, TatC is part of a receptor directly interacting with Tat signal peptides.</text>
</comment>
<dbReference type="GO" id="GO:0065002">
    <property type="term" value="P:intracellular protein transmembrane transport"/>
    <property type="evidence" value="ECO:0007669"/>
    <property type="project" value="TreeGrafter"/>
</dbReference>
<protein>
    <recommendedName>
        <fullName evidence="7">Sec-independent protein translocase protein TatC</fullName>
    </recommendedName>
</protein>
<dbReference type="PANTHER" id="PTHR30371:SF0">
    <property type="entry name" value="SEC-INDEPENDENT PROTEIN TRANSLOCASE PROTEIN TATC, CHLOROPLASTIC-RELATED"/>
    <property type="match status" value="1"/>
</dbReference>
<comment type="caution">
    <text evidence="9">The sequence shown here is derived from an EMBL/GenBank/DDBJ whole genome shotgun (WGS) entry which is preliminary data.</text>
</comment>
<feature type="transmembrane region" description="Helical" evidence="7">
    <location>
        <begin position="188"/>
        <end position="206"/>
    </location>
</feature>
<dbReference type="GO" id="GO:0009977">
    <property type="term" value="F:proton motive force dependent protein transmembrane transporter activity"/>
    <property type="evidence" value="ECO:0007669"/>
    <property type="project" value="TreeGrafter"/>
</dbReference>
<comment type="subunit">
    <text evidence="7">The Tat system comprises two distinct complexes: a TatABC complex, containing multiple copies of TatA, TatB and TatC subunits, and a separate TatA complex, containing only TatA subunits. Substrates initially bind to the TatABC complex, which probably triggers association of the separate TatA complex to form the active translocon.</text>
</comment>
<evidence type="ECO:0000256" key="1">
    <source>
        <dbReference type="ARBA" id="ARBA00004141"/>
    </source>
</evidence>
<evidence type="ECO:0000256" key="2">
    <source>
        <dbReference type="ARBA" id="ARBA00022692"/>
    </source>
</evidence>
<keyword evidence="7" id="KW-0813">Transport</keyword>
<keyword evidence="7" id="KW-1003">Cell membrane</keyword>
<evidence type="ECO:0000256" key="7">
    <source>
        <dbReference type="HAMAP-Rule" id="MF_00902"/>
    </source>
</evidence>
<dbReference type="PRINTS" id="PR01840">
    <property type="entry name" value="TATCFAMILY"/>
</dbReference>
<evidence type="ECO:0000256" key="8">
    <source>
        <dbReference type="SAM" id="MobiDB-lite"/>
    </source>
</evidence>
<evidence type="ECO:0000256" key="6">
    <source>
        <dbReference type="ARBA" id="ARBA00023136"/>
    </source>
</evidence>
<proteinExistence type="inferred from homology"/>
<evidence type="ECO:0000256" key="4">
    <source>
        <dbReference type="ARBA" id="ARBA00022989"/>
    </source>
</evidence>
<feature type="transmembrane region" description="Helical" evidence="7">
    <location>
        <begin position="152"/>
        <end position="176"/>
    </location>
</feature>
<dbReference type="NCBIfam" id="TIGR00945">
    <property type="entry name" value="tatC"/>
    <property type="match status" value="1"/>
</dbReference>
<dbReference type="Pfam" id="PF00902">
    <property type="entry name" value="TatC"/>
    <property type="match status" value="1"/>
</dbReference>
<keyword evidence="10" id="KW-1185">Reference proteome</keyword>
<keyword evidence="5 7" id="KW-0811">Translocation</keyword>
<feature type="transmembrane region" description="Helical" evidence="7">
    <location>
        <begin position="103"/>
        <end position="125"/>
    </location>
</feature>
<dbReference type="Proteomes" id="UP000319094">
    <property type="component" value="Unassembled WGS sequence"/>
</dbReference>
<sequence length="282" mass="31256">MSLGEHLVELRKRLMYAALGLVVGLVAGFFLVDWVWDMLREPINALQLQGRNATLTYGTITEAFDLRIQIALFIAVIITAPVWLYQVWAFLAPGLTRKEKLYGVGFLAAAVPLFLAGVFAAWSVLPNIVRLMSTFQPSEDAFFLSARLYLDFAVKLMLAVGVGFVMPVVLVMLNFVGIIRGKTILKGWRVAILIIVLFAALTTPAADLWSMFLLAAPMVLLFFIAVGIALLHDRRVDKRRAAEFAEYGIDMSEPDLSEFDDDAESGKARPTRGKPRETNSDA</sequence>
<organism evidence="9 10">
    <name type="scientific">Leucobacter komagatae</name>
    <dbReference type="NCBI Taxonomy" id="55969"/>
    <lineage>
        <taxon>Bacteria</taxon>
        <taxon>Bacillati</taxon>
        <taxon>Actinomycetota</taxon>
        <taxon>Actinomycetes</taxon>
        <taxon>Micrococcales</taxon>
        <taxon>Microbacteriaceae</taxon>
        <taxon>Leucobacter</taxon>
    </lineage>
</organism>
<evidence type="ECO:0000256" key="5">
    <source>
        <dbReference type="ARBA" id="ARBA00023010"/>
    </source>
</evidence>
<feature type="region of interest" description="Disordered" evidence="8">
    <location>
        <begin position="253"/>
        <end position="282"/>
    </location>
</feature>
<dbReference type="InterPro" id="IPR002033">
    <property type="entry name" value="TatC"/>
</dbReference>
<keyword evidence="2 7" id="KW-0812">Transmembrane</keyword>
<feature type="transmembrane region" description="Helical" evidence="7">
    <location>
        <begin position="70"/>
        <end position="91"/>
    </location>
</feature>
<evidence type="ECO:0000313" key="9">
    <source>
        <dbReference type="EMBL" id="TQL42399.1"/>
    </source>
</evidence>
<dbReference type="PANTHER" id="PTHR30371">
    <property type="entry name" value="SEC-INDEPENDENT PROTEIN TRANSLOCASE PROTEIN TATC"/>
    <property type="match status" value="1"/>
</dbReference>
<keyword evidence="4 7" id="KW-1133">Transmembrane helix</keyword>
<feature type="transmembrane region" description="Helical" evidence="7">
    <location>
        <begin position="212"/>
        <end position="231"/>
    </location>
</feature>
<keyword evidence="3 7" id="KW-0653">Protein transport</keyword>
<dbReference type="OrthoDB" id="9777044at2"/>
<name>A0A542Y2U8_9MICO</name>
<keyword evidence="6 7" id="KW-0472">Membrane</keyword>
<dbReference type="GO" id="GO:0043953">
    <property type="term" value="P:protein transport by the Tat complex"/>
    <property type="evidence" value="ECO:0007669"/>
    <property type="project" value="UniProtKB-UniRule"/>
</dbReference>
<dbReference type="GO" id="GO:0033281">
    <property type="term" value="C:TAT protein transport complex"/>
    <property type="evidence" value="ECO:0007669"/>
    <property type="project" value="UniProtKB-UniRule"/>
</dbReference>
<dbReference type="AlphaFoldDB" id="A0A542Y2U8"/>